<evidence type="ECO:0008006" key="3">
    <source>
        <dbReference type="Google" id="ProtNLM"/>
    </source>
</evidence>
<keyword evidence="2" id="KW-1185">Reference proteome</keyword>
<dbReference type="InterPro" id="IPR029069">
    <property type="entry name" value="HotDog_dom_sf"/>
</dbReference>
<proteinExistence type="predicted"/>
<gene>
    <name evidence="1" type="ORF">SAMN04488568_12425</name>
</gene>
<dbReference type="SUPFAM" id="SSF54637">
    <property type="entry name" value="Thioesterase/thiol ester dehydrase-isomerase"/>
    <property type="match status" value="1"/>
</dbReference>
<dbReference type="GO" id="GO:0019171">
    <property type="term" value="F:(3R)-hydroxyacyl-[acyl-carrier-protein] dehydratase activity"/>
    <property type="evidence" value="ECO:0007669"/>
    <property type="project" value="TreeGrafter"/>
</dbReference>
<dbReference type="InterPro" id="IPR050965">
    <property type="entry name" value="UPF0336/Enoyl-CoA_hydratase"/>
</dbReference>
<name>A0A1G9WDV4_9PROT</name>
<reference evidence="1 2" key="1">
    <citation type="submission" date="2016-10" db="EMBL/GenBank/DDBJ databases">
        <authorList>
            <person name="de Groot N.N."/>
        </authorList>
    </citation>
    <scope>NUCLEOTIDE SEQUENCE [LARGE SCALE GENOMIC DNA]</scope>
    <source>
        <strain evidence="1 2">DSM 16077</strain>
    </source>
</reference>
<dbReference type="STRING" id="144026.SAMN04488568_12425"/>
<dbReference type="AlphaFoldDB" id="A0A1G9WDV4"/>
<organism evidence="1 2">
    <name type="scientific">Maricaulis salignorans</name>
    <dbReference type="NCBI Taxonomy" id="144026"/>
    <lineage>
        <taxon>Bacteria</taxon>
        <taxon>Pseudomonadati</taxon>
        <taxon>Pseudomonadota</taxon>
        <taxon>Alphaproteobacteria</taxon>
        <taxon>Maricaulales</taxon>
        <taxon>Maricaulaceae</taxon>
        <taxon>Maricaulis</taxon>
    </lineage>
</organism>
<protein>
    <recommendedName>
        <fullName evidence="3">Acyl dehydratase</fullName>
    </recommendedName>
</protein>
<dbReference type="PANTHER" id="PTHR43437">
    <property type="entry name" value="HYDROXYACYL-THIOESTER DEHYDRATASE TYPE 2, MITOCHONDRIAL-RELATED"/>
    <property type="match status" value="1"/>
</dbReference>
<accession>A0A1G9WDV4</accession>
<dbReference type="OrthoDB" id="9800237at2"/>
<dbReference type="Gene3D" id="3.10.129.10">
    <property type="entry name" value="Hotdog Thioesterase"/>
    <property type="match status" value="1"/>
</dbReference>
<dbReference type="EMBL" id="FNHG01000024">
    <property type="protein sequence ID" value="SDM82722.1"/>
    <property type="molecule type" value="Genomic_DNA"/>
</dbReference>
<sequence>MTDTARQPLTTGRSAQITRTFNPADIQALHAVSGAPLSQDAVPEALINGLFSSLLGVDLPGQGTNYLKQETEFLQAAPIGEPLTARVEITRLRPEKHLVDLATTCHSPSGALIARGRALVLARDVAGAFA</sequence>
<dbReference type="RefSeq" id="WP_091771801.1">
    <property type="nucleotide sequence ID" value="NZ_FNHG01000024.1"/>
</dbReference>
<evidence type="ECO:0000313" key="2">
    <source>
        <dbReference type="Proteomes" id="UP000199759"/>
    </source>
</evidence>
<dbReference type="PANTHER" id="PTHR43437:SF3">
    <property type="entry name" value="HYDROXYACYL-THIOESTER DEHYDRATASE TYPE 2, MITOCHONDRIAL"/>
    <property type="match status" value="1"/>
</dbReference>
<evidence type="ECO:0000313" key="1">
    <source>
        <dbReference type="EMBL" id="SDM82722.1"/>
    </source>
</evidence>
<dbReference type="GO" id="GO:0006633">
    <property type="term" value="P:fatty acid biosynthetic process"/>
    <property type="evidence" value="ECO:0007669"/>
    <property type="project" value="TreeGrafter"/>
</dbReference>
<dbReference type="Proteomes" id="UP000199759">
    <property type="component" value="Unassembled WGS sequence"/>
</dbReference>